<dbReference type="AlphaFoldDB" id="A0AAQ3N470"/>
<gene>
    <name evidence="1" type="ORF">V8G54_024016</name>
</gene>
<dbReference type="Proteomes" id="UP001374535">
    <property type="component" value="Chromosome 7"/>
</dbReference>
<feature type="non-terminal residue" evidence="1">
    <location>
        <position position="1"/>
    </location>
</feature>
<evidence type="ECO:0000313" key="2">
    <source>
        <dbReference type="Proteomes" id="UP001374535"/>
    </source>
</evidence>
<organism evidence="1 2">
    <name type="scientific">Vigna mungo</name>
    <name type="common">Black gram</name>
    <name type="synonym">Phaseolus mungo</name>
    <dbReference type="NCBI Taxonomy" id="3915"/>
    <lineage>
        <taxon>Eukaryota</taxon>
        <taxon>Viridiplantae</taxon>
        <taxon>Streptophyta</taxon>
        <taxon>Embryophyta</taxon>
        <taxon>Tracheophyta</taxon>
        <taxon>Spermatophyta</taxon>
        <taxon>Magnoliopsida</taxon>
        <taxon>eudicotyledons</taxon>
        <taxon>Gunneridae</taxon>
        <taxon>Pentapetalae</taxon>
        <taxon>rosids</taxon>
        <taxon>fabids</taxon>
        <taxon>Fabales</taxon>
        <taxon>Fabaceae</taxon>
        <taxon>Papilionoideae</taxon>
        <taxon>50 kb inversion clade</taxon>
        <taxon>NPAAA clade</taxon>
        <taxon>indigoferoid/millettioid clade</taxon>
        <taxon>Phaseoleae</taxon>
        <taxon>Vigna</taxon>
    </lineage>
</organism>
<proteinExistence type="predicted"/>
<protein>
    <submittedName>
        <fullName evidence="1">Uncharacterized protein</fullName>
    </submittedName>
</protein>
<reference evidence="1 2" key="1">
    <citation type="journal article" date="2023" name="Life. Sci Alliance">
        <title>Evolutionary insights into 3D genome organization and epigenetic landscape of Vigna mungo.</title>
        <authorList>
            <person name="Junaid A."/>
            <person name="Singh B."/>
            <person name="Bhatia S."/>
        </authorList>
    </citation>
    <scope>NUCLEOTIDE SEQUENCE [LARGE SCALE GENOMIC DNA]</scope>
    <source>
        <strain evidence="1">Urdbean</strain>
    </source>
</reference>
<name>A0AAQ3N470_VIGMU</name>
<evidence type="ECO:0000313" key="1">
    <source>
        <dbReference type="EMBL" id="WVZ03210.1"/>
    </source>
</evidence>
<keyword evidence="2" id="KW-1185">Reference proteome</keyword>
<dbReference type="EMBL" id="CP144694">
    <property type="protein sequence ID" value="WVZ03210.1"/>
    <property type="molecule type" value="Genomic_DNA"/>
</dbReference>
<sequence length="102" mass="11743">TISHSETDDLLYNRLPLFSRQEVVLYIFLAIFLPISLHSEFGNACLANNSQLSSSCNCFRKCIFDSMVEATSLLRVVTTILLPWALKRRGFRTSFQLDRFSF</sequence>
<accession>A0AAQ3N470</accession>